<organism evidence="3 4">
    <name type="scientific">Pedobacter quisquiliarum</name>
    <dbReference type="NCBI Taxonomy" id="1834438"/>
    <lineage>
        <taxon>Bacteria</taxon>
        <taxon>Pseudomonadati</taxon>
        <taxon>Bacteroidota</taxon>
        <taxon>Sphingobacteriia</taxon>
        <taxon>Sphingobacteriales</taxon>
        <taxon>Sphingobacteriaceae</taxon>
        <taxon>Pedobacter</taxon>
    </lineage>
</organism>
<dbReference type="Gene3D" id="2.160.10.10">
    <property type="entry name" value="Hexapeptide repeat proteins"/>
    <property type="match status" value="1"/>
</dbReference>
<dbReference type="EMBL" id="BMIL01000008">
    <property type="protein sequence ID" value="GGC69796.1"/>
    <property type="molecule type" value="Genomic_DNA"/>
</dbReference>
<keyword evidence="2" id="KW-0808">Transferase</keyword>
<sequence>MKIMVHTTLTKNFDKKAFRIGAPAAKVYCWYLIDVVCFKSGLIPFSTILVGILRLFGAQIGKDVRIKPGIHIRYPWKLRLGDHSWLADCYIDNLDMVIIGKHVCISQQAMLMTGNHDYKSKTFDLITKPIIIEDGVWIGAKSLVAPGVRVATHAVLTAGSTAVRNLDAYVIYQGNPAIRQRTRIFSDAYIENSTAVAL</sequence>
<dbReference type="InterPro" id="IPR011004">
    <property type="entry name" value="Trimer_LpxA-like_sf"/>
</dbReference>
<dbReference type="PANTHER" id="PTHR23416">
    <property type="entry name" value="SIALIC ACID SYNTHASE-RELATED"/>
    <property type="match status" value="1"/>
</dbReference>
<comment type="caution">
    <text evidence="3">The sequence shown here is derived from an EMBL/GenBank/DDBJ whole genome shotgun (WGS) entry which is preliminary data.</text>
</comment>
<evidence type="ECO:0000256" key="2">
    <source>
        <dbReference type="ARBA" id="ARBA00022679"/>
    </source>
</evidence>
<dbReference type="PANTHER" id="PTHR23416:SF23">
    <property type="entry name" value="ACETYLTRANSFERASE C18B11.09C-RELATED"/>
    <property type="match status" value="1"/>
</dbReference>
<reference evidence="3" key="1">
    <citation type="journal article" date="2014" name="Int. J. Syst. Evol. Microbiol.">
        <title>Complete genome sequence of Corynebacterium casei LMG S-19264T (=DSM 44701T), isolated from a smear-ripened cheese.</title>
        <authorList>
            <consortium name="US DOE Joint Genome Institute (JGI-PGF)"/>
            <person name="Walter F."/>
            <person name="Albersmeier A."/>
            <person name="Kalinowski J."/>
            <person name="Ruckert C."/>
        </authorList>
    </citation>
    <scope>NUCLEOTIDE SEQUENCE</scope>
    <source>
        <strain evidence="3">CGMCC 1.15343</strain>
    </source>
</reference>
<reference evidence="3" key="2">
    <citation type="submission" date="2020-09" db="EMBL/GenBank/DDBJ databases">
        <authorList>
            <person name="Sun Q."/>
            <person name="Zhou Y."/>
        </authorList>
    </citation>
    <scope>NUCLEOTIDE SEQUENCE</scope>
    <source>
        <strain evidence="3">CGMCC 1.15343</strain>
    </source>
</reference>
<dbReference type="AlphaFoldDB" id="A0A916XGZ5"/>
<dbReference type="Proteomes" id="UP000651668">
    <property type="component" value="Unassembled WGS sequence"/>
</dbReference>
<dbReference type="GO" id="GO:0005829">
    <property type="term" value="C:cytosol"/>
    <property type="evidence" value="ECO:0007669"/>
    <property type="project" value="TreeGrafter"/>
</dbReference>
<dbReference type="CDD" id="cd05825">
    <property type="entry name" value="LbH_wcaF_like"/>
    <property type="match status" value="1"/>
</dbReference>
<name>A0A916XGZ5_9SPHI</name>
<proteinExistence type="inferred from homology"/>
<evidence type="ECO:0000313" key="4">
    <source>
        <dbReference type="Proteomes" id="UP000651668"/>
    </source>
</evidence>
<dbReference type="GO" id="GO:0008374">
    <property type="term" value="F:O-acyltransferase activity"/>
    <property type="evidence" value="ECO:0007669"/>
    <property type="project" value="TreeGrafter"/>
</dbReference>
<gene>
    <name evidence="3" type="ORF">GCM10011387_23990</name>
</gene>
<keyword evidence="4" id="KW-1185">Reference proteome</keyword>
<evidence type="ECO:0000256" key="1">
    <source>
        <dbReference type="ARBA" id="ARBA00007274"/>
    </source>
</evidence>
<protein>
    <submittedName>
        <fullName evidence="3">Colanic acid biosynthesis acetyltransferase WcaF</fullName>
    </submittedName>
</protein>
<dbReference type="InterPro" id="IPR051159">
    <property type="entry name" value="Hexapeptide_acetyltransf"/>
</dbReference>
<comment type="similarity">
    <text evidence="1">Belongs to the transferase hexapeptide repeat family.</text>
</comment>
<accession>A0A916XGZ5</accession>
<dbReference type="SUPFAM" id="SSF51161">
    <property type="entry name" value="Trimeric LpxA-like enzymes"/>
    <property type="match status" value="1"/>
</dbReference>
<evidence type="ECO:0000313" key="3">
    <source>
        <dbReference type="EMBL" id="GGC69796.1"/>
    </source>
</evidence>
<dbReference type="NCBIfam" id="NF007797">
    <property type="entry name" value="PRK10502.1"/>
    <property type="match status" value="1"/>
</dbReference>